<organism evidence="7 8">
    <name type="scientific">Oesophagostomum dentatum</name>
    <name type="common">Nodular worm</name>
    <dbReference type="NCBI Taxonomy" id="61180"/>
    <lineage>
        <taxon>Eukaryota</taxon>
        <taxon>Metazoa</taxon>
        <taxon>Ecdysozoa</taxon>
        <taxon>Nematoda</taxon>
        <taxon>Chromadorea</taxon>
        <taxon>Rhabditida</taxon>
        <taxon>Rhabditina</taxon>
        <taxon>Rhabditomorpha</taxon>
        <taxon>Strongyloidea</taxon>
        <taxon>Strongylidae</taxon>
        <taxon>Oesophagostomum</taxon>
    </lineage>
</organism>
<dbReference type="Proteomes" id="UP000053660">
    <property type="component" value="Unassembled WGS sequence"/>
</dbReference>
<dbReference type="SUPFAM" id="SSF82927">
    <property type="entry name" value="Cysteine-rich DNA binding domain, (DM domain)"/>
    <property type="match status" value="1"/>
</dbReference>
<evidence type="ECO:0000256" key="5">
    <source>
        <dbReference type="PROSITE-ProRule" id="PRU00070"/>
    </source>
</evidence>
<dbReference type="InterPro" id="IPR001275">
    <property type="entry name" value="DM_DNA-bd"/>
</dbReference>
<evidence type="ECO:0000256" key="2">
    <source>
        <dbReference type="ARBA" id="ARBA00022833"/>
    </source>
</evidence>
<evidence type="ECO:0000256" key="4">
    <source>
        <dbReference type="ARBA" id="ARBA00023242"/>
    </source>
</evidence>
<dbReference type="Pfam" id="PF00751">
    <property type="entry name" value="DM"/>
    <property type="match status" value="1"/>
</dbReference>
<protein>
    <recommendedName>
        <fullName evidence="6">DM domain-containing protein</fullName>
    </recommendedName>
</protein>
<keyword evidence="3 5" id="KW-0238">DNA-binding</keyword>
<comment type="subcellular location">
    <subcellularLocation>
        <location evidence="5">Nucleus</location>
    </subcellularLocation>
</comment>
<evidence type="ECO:0000256" key="3">
    <source>
        <dbReference type="ARBA" id="ARBA00023125"/>
    </source>
</evidence>
<dbReference type="GO" id="GO:0046872">
    <property type="term" value="F:metal ion binding"/>
    <property type="evidence" value="ECO:0007669"/>
    <property type="project" value="UniProtKB-KW"/>
</dbReference>
<accession>A0A0B1TGS8</accession>
<evidence type="ECO:0000256" key="1">
    <source>
        <dbReference type="ARBA" id="ARBA00022723"/>
    </source>
</evidence>
<proteinExistence type="predicted"/>
<evidence type="ECO:0000313" key="8">
    <source>
        <dbReference type="Proteomes" id="UP000053660"/>
    </source>
</evidence>
<dbReference type="PROSITE" id="PS51257">
    <property type="entry name" value="PROKAR_LIPOPROTEIN"/>
    <property type="match status" value="1"/>
</dbReference>
<dbReference type="EMBL" id="KN550269">
    <property type="protein sequence ID" value="KHJ94590.1"/>
    <property type="molecule type" value="Genomic_DNA"/>
</dbReference>
<dbReference type="AlphaFoldDB" id="A0A0B1TGS8"/>
<evidence type="ECO:0000259" key="6">
    <source>
        <dbReference type="PROSITE" id="PS50809"/>
    </source>
</evidence>
<keyword evidence="2 5" id="KW-0862">Zinc</keyword>
<dbReference type="Gene3D" id="4.10.1040.10">
    <property type="entry name" value="DM DNA-binding domain"/>
    <property type="match status" value="1"/>
</dbReference>
<reference evidence="7 8" key="1">
    <citation type="submission" date="2014-03" db="EMBL/GenBank/DDBJ databases">
        <title>Draft genome of the hookworm Oesophagostomum dentatum.</title>
        <authorList>
            <person name="Mitreva M."/>
        </authorList>
    </citation>
    <scope>NUCLEOTIDE SEQUENCE [LARGE SCALE GENOMIC DNA]</scope>
    <source>
        <strain evidence="7 8">OD-Hann</strain>
    </source>
</reference>
<dbReference type="GO" id="GO:0007548">
    <property type="term" value="P:sex differentiation"/>
    <property type="evidence" value="ECO:0007669"/>
    <property type="project" value="TreeGrafter"/>
</dbReference>
<keyword evidence="4 5" id="KW-0539">Nucleus</keyword>
<name>A0A0B1TGS8_OESDE</name>
<dbReference type="GO" id="GO:0000978">
    <property type="term" value="F:RNA polymerase II cis-regulatory region sequence-specific DNA binding"/>
    <property type="evidence" value="ECO:0007669"/>
    <property type="project" value="TreeGrafter"/>
</dbReference>
<feature type="DNA-binding region" description="DM" evidence="5">
    <location>
        <begin position="68"/>
        <end position="90"/>
    </location>
</feature>
<evidence type="ECO:0000313" key="7">
    <source>
        <dbReference type="EMBL" id="KHJ94590.1"/>
    </source>
</evidence>
<gene>
    <name evidence="7" type="ORF">OESDEN_05477</name>
</gene>
<dbReference type="PANTHER" id="PTHR12322:SF119">
    <property type="entry name" value="DOUBLESEX- AND MAB-3-RELATED TRANSCRIPTION FACTOR DMD-4"/>
    <property type="match status" value="1"/>
</dbReference>
<dbReference type="InterPro" id="IPR036407">
    <property type="entry name" value="DM_DNA-bd_sf"/>
</dbReference>
<dbReference type="PANTHER" id="PTHR12322">
    <property type="entry name" value="DOUBLESEX AND MAB-3 RELATED TRANSCRIPTION FACTOR DMRT"/>
    <property type="match status" value="1"/>
</dbReference>
<feature type="domain" description="DM" evidence="6">
    <location>
        <begin position="68"/>
        <end position="90"/>
    </location>
</feature>
<keyword evidence="1 5" id="KW-0479">Metal-binding</keyword>
<dbReference type="GO" id="GO:0000981">
    <property type="term" value="F:DNA-binding transcription factor activity, RNA polymerase II-specific"/>
    <property type="evidence" value="ECO:0007669"/>
    <property type="project" value="TreeGrafter"/>
</dbReference>
<dbReference type="OrthoDB" id="6162476at2759"/>
<dbReference type="InterPro" id="IPR026607">
    <property type="entry name" value="DMRT"/>
</dbReference>
<sequence length="90" mass="10072">MREAPPTRGRDWSAAHPTGLAPSIGFTVVSCVSESHLLQLFCAHKMMLGGFPISFGGGRIERERKPKCARCRNHGIVSWLKGHKRHCKYK</sequence>
<dbReference type="GO" id="GO:0005634">
    <property type="term" value="C:nucleus"/>
    <property type="evidence" value="ECO:0007669"/>
    <property type="project" value="UniProtKB-SubCell"/>
</dbReference>
<dbReference type="PROSITE" id="PS50809">
    <property type="entry name" value="DM_2"/>
    <property type="match status" value="1"/>
</dbReference>
<keyword evidence="8" id="KW-1185">Reference proteome</keyword>